<proteinExistence type="predicted"/>
<feature type="compositionally biased region" description="Low complexity" evidence="1">
    <location>
        <begin position="82"/>
        <end position="91"/>
    </location>
</feature>
<dbReference type="PANTHER" id="PTHR31430">
    <property type="entry name" value="PROTEIN CBG22332-RELATED"/>
    <property type="match status" value="1"/>
</dbReference>
<name>A0A9P1I9I3_9PELO</name>
<keyword evidence="3" id="KW-1185">Reference proteome</keyword>
<accession>A0A9P1I9I3</accession>
<dbReference type="EMBL" id="CANHGI010000002">
    <property type="protein sequence ID" value="CAI5441887.1"/>
    <property type="molecule type" value="Genomic_DNA"/>
</dbReference>
<protein>
    <recommendedName>
        <fullName evidence="4">RING-type domain-containing protein</fullName>
    </recommendedName>
</protein>
<feature type="region of interest" description="Disordered" evidence="1">
    <location>
        <begin position="64"/>
        <end position="105"/>
    </location>
</feature>
<dbReference type="AlphaFoldDB" id="A0A9P1I9I3"/>
<comment type="caution">
    <text evidence="2">The sequence shown here is derived from an EMBL/GenBank/DDBJ whole genome shotgun (WGS) entry which is preliminary data.</text>
</comment>
<evidence type="ECO:0008006" key="4">
    <source>
        <dbReference type="Google" id="ProtNLM"/>
    </source>
</evidence>
<sequence>MTDSTSQSQFENRKDTKFNIRKIIPSYLSHFKMLATTAEFRVSYDAPTDQSTYTYTLTWEDATETEKDKKQKRSASTPPPVKKNSSTSTNLSKKESKHRTTINRVSENSIEPVIAVCDGPCKKSVTSNKLNTLGRCGHYLCEACYGIVINSDGTKGCSSFACNWKGDTKTEAMKSYEREIVQKQRKRAEEMKHRGVDVKIASTFDNSSFLSAKSSSTMLSTTNQTEPSEYTDFQSATPCETSQTLSQPSEDSTKIIKKYPNKNEMVIVKFVLIEKTPFDATLRVYNTIESATSTYASEIIDQFLSNANKDPYEYLKKGKLYFVDCGNDGTQLMKRLRKNELPSKRLIDFPLIRENILFILDTINYLKKEDVKISLTSLER</sequence>
<feature type="compositionally biased region" description="Polar residues" evidence="1">
    <location>
        <begin position="216"/>
        <end position="250"/>
    </location>
</feature>
<evidence type="ECO:0000313" key="2">
    <source>
        <dbReference type="EMBL" id="CAI5441887.1"/>
    </source>
</evidence>
<organism evidence="2 3">
    <name type="scientific">Caenorhabditis angaria</name>
    <dbReference type="NCBI Taxonomy" id="860376"/>
    <lineage>
        <taxon>Eukaryota</taxon>
        <taxon>Metazoa</taxon>
        <taxon>Ecdysozoa</taxon>
        <taxon>Nematoda</taxon>
        <taxon>Chromadorea</taxon>
        <taxon>Rhabditida</taxon>
        <taxon>Rhabditina</taxon>
        <taxon>Rhabditomorpha</taxon>
        <taxon>Rhabditoidea</taxon>
        <taxon>Rhabditidae</taxon>
        <taxon>Peloderinae</taxon>
        <taxon>Caenorhabditis</taxon>
    </lineage>
</organism>
<evidence type="ECO:0000256" key="1">
    <source>
        <dbReference type="SAM" id="MobiDB-lite"/>
    </source>
</evidence>
<gene>
    <name evidence="2" type="ORF">CAMP_LOCUS4524</name>
</gene>
<dbReference type="Proteomes" id="UP001152747">
    <property type="component" value="Unassembled WGS sequence"/>
</dbReference>
<reference evidence="2" key="1">
    <citation type="submission" date="2022-11" db="EMBL/GenBank/DDBJ databases">
        <authorList>
            <person name="Kikuchi T."/>
        </authorList>
    </citation>
    <scope>NUCLEOTIDE SEQUENCE</scope>
    <source>
        <strain evidence="2">PS1010</strain>
    </source>
</reference>
<feature type="region of interest" description="Disordered" evidence="1">
    <location>
        <begin position="216"/>
        <end position="253"/>
    </location>
</feature>
<dbReference type="OrthoDB" id="5831839at2759"/>
<evidence type="ECO:0000313" key="3">
    <source>
        <dbReference type="Proteomes" id="UP001152747"/>
    </source>
</evidence>